<dbReference type="InterPro" id="IPR043198">
    <property type="entry name" value="Cyclin/Ssn8"/>
</dbReference>
<evidence type="ECO:0000256" key="2">
    <source>
        <dbReference type="ARBA" id="ARBA00014912"/>
    </source>
</evidence>
<proteinExistence type="inferred from homology"/>
<feature type="domain" description="Cyclin-like" evidence="5">
    <location>
        <begin position="60"/>
        <end position="167"/>
    </location>
</feature>
<dbReference type="PANTHER" id="PTHR10026">
    <property type="entry name" value="CYCLIN"/>
    <property type="match status" value="1"/>
</dbReference>
<sequence>MVPHPSKLPTSPAQRASATPLTSKVESQWVFTEEELANSPSIQDGMTRAEELEARSKGIDFMVQAGIMLKIPQLTLDTAAIFFHRFLMRASVKRKRGSMPLLDQFQIAATALFLASKVEESSRRTRDMILTFCCVAQKNAELVLNEKDEEYRFWQQCILDNEIEMLIALCFEFSVESPHKSLCDLLKFYQLDKNKQVRDFAWAFISDSNKTPICLLADSLAIALAAVSFACHKCNVDLPEDWHELWGVSESKLAMVIALMDELYKTEQQKLRNMAALQQSEDDSDGGVMLVENTPQYGPTPLARSDMSNAGRGTTSSYSIAVATPGNTRDEDQVHFEERMRVQTGNQQAFLTASVTTGYPEGQAGAGASNISDGAEEGEVQE</sequence>
<evidence type="ECO:0000256" key="1">
    <source>
        <dbReference type="ARBA" id="ARBA00008638"/>
    </source>
</evidence>
<dbReference type="InterPro" id="IPR006671">
    <property type="entry name" value="Cyclin_N"/>
</dbReference>
<dbReference type="Pfam" id="PF00134">
    <property type="entry name" value="Cyclin_N"/>
    <property type="match status" value="1"/>
</dbReference>
<dbReference type="SUPFAM" id="SSF47954">
    <property type="entry name" value="Cyclin-like"/>
    <property type="match status" value="2"/>
</dbReference>
<evidence type="ECO:0000256" key="3">
    <source>
        <dbReference type="RuleBase" id="RU000383"/>
    </source>
</evidence>
<dbReference type="GO" id="GO:0006357">
    <property type="term" value="P:regulation of transcription by RNA polymerase II"/>
    <property type="evidence" value="ECO:0007669"/>
    <property type="project" value="InterPro"/>
</dbReference>
<dbReference type="EMBL" id="MU005958">
    <property type="protein sequence ID" value="KAF2863996.1"/>
    <property type="molecule type" value="Genomic_DNA"/>
</dbReference>
<evidence type="ECO:0000256" key="4">
    <source>
        <dbReference type="SAM" id="MobiDB-lite"/>
    </source>
</evidence>
<dbReference type="GO" id="GO:0016538">
    <property type="term" value="F:cyclin-dependent protein serine/threonine kinase regulator activity"/>
    <property type="evidence" value="ECO:0007669"/>
    <property type="project" value="InterPro"/>
</dbReference>
<feature type="domain" description="Cyclin-like" evidence="5">
    <location>
        <begin position="180"/>
        <end position="265"/>
    </location>
</feature>
<dbReference type="AlphaFoldDB" id="A0A6A7C8U5"/>
<feature type="compositionally biased region" description="Polar residues" evidence="4">
    <location>
        <begin position="306"/>
        <end position="319"/>
    </location>
</feature>
<keyword evidence="3" id="KW-0195">Cyclin</keyword>
<gene>
    <name evidence="6" type="ORF">K470DRAFT_267496</name>
</gene>
<evidence type="ECO:0000313" key="7">
    <source>
        <dbReference type="Proteomes" id="UP000799421"/>
    </source>
</evidence>
<evidence type="ECO:0000259" key="5">
    <source>
        <dbReference type="SMART" id="SM00385"/>
    </source>
</evidence>
<feature type="region of interest" description="Disordered" evidence="4">
    <location>
        <begin position="296"/>
        <end position="322"/>
    </location>
</feature>
<protein>
    <recommendedName>
        <fullName evidence="2">RNA polymerase II holoenzyme cyclin-like subunit</fullName>
    </recommendedName>
</protein>
<dbReference type="InterPro" id="IPR013763">
    <property type="entry name" value="Cyclin-like_dom"/>
</dbReference>
<accession>A0A6A7C8U5</accession>
<name>A0A6A7C8U5_9PEZI</name>
<reference evidence="6" key="1">
    <citation type="journal article" date="2020" name="Stud. Mycol.">
        <title>101 Dothideomycetes genomes: a test case for predicting lifestyles and emergence of pathogens.</title>
        <authorList>
            <person name="Haridas S."/>
            <person name="Albert R."/>
            <person name="Binder M."/>
            <person name="Bloem J."/>
            <person name="Labutti K."/>
            <person name="Salamov A."/>
            <person name="Andreopoulos B."/>
            <person name="Baker S."/>
            <person name="Barry K."/>
            <person name="Bills G."/>
            <person name="Bluhm B."/>
            <person name="Cannon C."/>
            <person name="Castanera R."/>
            <person name="Culley D."/>
            <person name="Daum C."/>
            <person name="Ezra D."/>
            <person name="Gonzalez J."/>
            <person name="Henrissat B."/>
            <person name="Kuo A."/>
            <person name="Liang C."/>
            <person name="Lipzen A."/>
            <person name="Lutzoni F."/>
            <person name="Magnuson J."/>
            <person name="Mondo S."/>
            <person name="Nolan M."/>
            <person name="Ohm R."/>
            <person name="Pangilinan J."/>
            <person name="Park H.-J."/>
            <person name="Ramirez L."/>
            <person name="Alfaro M."/>
            <person name="Sun H."/>
            <person name="Tritt A."/>
            <person name="Yoshinaga Y."/>
            <person name="Zwiers L.-H."/>
            <person name="Turgeon B."/>
            <person name="Goodwin S."/>
            <person name="Spatafora J."/>
            <person name="Crous P."/>
            <person name="Grigoriev I."/>
        </authorList>
    </citation>
    <scope>NUCLEOTIDE SEQUENCE</scope>
    <source>
        <strain evidence="6">CBS 480.64</strain>
    </source>
</reference>
<dbReference type="Gene3D" id="1.10.472.10">
    <property type="entry name" value="Cyclin-like"/>
    <property type="match status" value="2"/>
</dbReference>
<feature type="region of interest" description="Disordered" evidence="4">
    <location>
        <begin position="1"/>
        <end position="21"/>
    </location>
</feature>
<dbReference type="InterPro" id="IPR036915">
    <property type="entry name" value="Cyclin-like_sf"/>
</dbReference>
<organism evidence="6 7">
    <name type="scientific">Piedraia hortae CBS 480.64</name>
    <dbReference type="NCBI Taxonomy" id="1314780"/>
    <lineage>
        <taxon>Eukaryota</taxon>
        <taxon>Fungi</taxon>
        <taxon>Dikarya</taxon>
        <taxon>Ascomycota</taxon>
        <taxon>Pezizomycotina</taxon>
        <taxon>Dothideomycetes</taxon>
        <taxon>Dothideomycetidae</taxon>
        <taxon>Capnodiales</taxon>
        <taxon>Piedraiaceae</taxon>
        <taxon>Piedraia</taxon>
    </lineage>
</organism>
<dbReference type="SMART" id="SM00385">
    <property type="entry name" value="CYCLIN"/>
    <property type="match status" value="2"/>
</dbReference>
<keyword evidence="7" id="KW-1185">Reference proteome</keyword>
<evidence type="ECO:0000313" key="6">
    <source>
        <dbReference type="EMBL" id="KAF2863996.1"/>
    </source>
</evidence>
<feature type="compositionally biased region" description="Polar residues" evidence="4">
    <location>
        <begin position="8"/>
        <end position="21"/>
    </location>
</feature>
<feature type="region of interest" description="Disordered" evidence="4">
    <location>
        <begin position="354"/>
        <end position="382"/>
    </location>
</feature>
<dbReference type="Proteomes" id="UP000799421">
    <property type="component" value="Unassembled WGS sequence"/>
</dbReference>
<comment type="similarity">
    <text evidence="1">Belongs to the cyclin family. Cyclin C subfamily.</text>
</comment>
<dbReference type="OrthoDB" id="25002at2759"/>
<dbReference type="CDD" id="cd20546">
    <property type="entry name" value="CYCLIN_SpCG1C_ScCTK2-like_rpt2"/>
    <property type="match status" value="1"/>
</dbReference>